<reference evidence="13 14" key="1">
    <citation type="submission" date="2015-04" db="EMBL/GenBank/DDBJ databases">
        <authorList>
            <person name="Syromyatnikov M.Y."/>
            <person name="Popov V.N."/>
        </authorList>
    </citation>
    <scope>NUCLEOTIDE SEQUENCE [LARGE SCALE GENOMIC DNA]</scope>
</reference>
<dbReference type="PIRSF" id="PIRSF000850">
    <property type="entry name" value="Phospholipase_D_PSS"/>
    <property type="match status" value="1"/>
</dbReference>
<evidence type="ECO:0000313" key="13">
    <source>
        <dbReference type="EMBL" id="CRK91812.1"/>
    </source>
</evidence>
<dbReference type="Pfam" id="PF13091">
    <property type="entry name" value="PLDc_2"/>
    <property type="match status" value="1"/>
</dbReference>
<dbReference type="GO" id="GO:0005739">
    <property type="term" value="C:mitochondrion"/>
    <property type="evidence" value="ECO:0007669"/>
    <property type="project" value="UniProtKB-SubCell"/>
</dbReference>
<evidence type="ECO:0000256" key="9">
    <source>
        <dbReference type="ARBA" id="ARBA00023264"/>
    </source>
</evidence>
<evidence type="ECO:0000256" key="8">
    <source>
        <dbReference type="ARBA" id="ARBA00023209"/>
    </source>
</evidence>
<dbReference type="GO" id="GO:0005524">
    <property type="term" value="F:ATP binding"/>
    <property type="evidence" value="ECO:0007669"/>
    <property type="project" value="UniProtKB-KW"/>
</dbReference>
<dbReference type="PROSITE" id="PS50035">
    <property type="entry name" value="PLD"/>
    <property type="match status" value="1"/>
</dbReference>
<accession>A0A1J1HWS8</accession>
<comment type="catalytic activity">
    <reaction evidence="10 11">
        <text>a CDP-1,2-diacyl-sn-glycerol + sn-glycerol 3-phosphate = a 1,2-diacyl-sn-glycero-3-phospho-(1'-sn-glycero-3'-phosphate) + CMP + H(+)</text>
        <dbReference type="Rhea" id="RHEA:12593"/>
        <dbReference type="ChEBI" id="CHEBI:15378"/>
        <dbReference type="ChEBI" id="CHEBI:57597"/>
        <dbReference type="ChEBI" id="CHEBI:58332"/>
        <dbReference type="ChEBI" id="CHEBI:60110"/>
        <dbReference type="ChEBI" id="CHEBI:60377"/>
        <dbReference type="EC" id="2.7.8.5"/>
    </reaction>
</comment>
<proteinExistence type="inferred from homology"/>
<dbReference type="Gene3D" id="3.30.870.10">
    <property type="entry name" value="Endonuclease Chain A"/>
    <property type="match status" value="2"/>
</dbReference>
<feature type="domain" description="PLD phosphodiesterase" evidence="12">
    <location>
        <begin position="173"/>
        <end position="199"/>
    </location>
</feature>
<evidence type="ECO:0000256" key="10">
    <source>
        <dbReference type="ARBA" id="ARBA00048586"/>
    </source>
</evidence>
<evidence type="ECO:0000256" key="3">
    <source>
        <dbReference type="ARBA" id="ARBA00010682"/>
    </source>
</evidence>
<keyword evidence="9 11" id="KW-1208">Phospholipid metabolism</keyword>
<name>A0A1J1HWS8_9DIPT</name>
<evidence type="ECO:0000256" key="11">
    <source>
        <dbReference type="RuleBase" id="RU365024"/>
    </source>
</evidence>
<evidence type="ECO:0000256" key="4">
    <source>
        <dbReference type="ARBA" id="ARBA00022516"/>
    </source>
</evidence>
<evidence type="ECO:0000256" key="1">
    <source>
        <dbReference type="ARBA" id="ARBA00003537"/>
    </source>
</evidence>
<gene>
    <name evidence="13" type="ORF">CLUMA_CG005437</name>
</gene>
<evidence type="ECO:0000256" key="5">
    <source>
        <dbReference type="ARBA" id="ARBA00022679"/>
    </source>
</evidence>
<dbReference type="GO" id="GO:0032049">
    <property type="term" value="P:cardiolipin biosynthetic process"/>
    <property type="evidence" value="ECO:0007669"/>
    <property type="project" value="InterPro"/>
</dbReference>
<protein>
    <recommendedName>
        <fullName evidence="11">CDP-diacylglycerol--glycerol-3-phosphate 3-phosphatidyltransferase</fullName>
        <ecNumber evidence="11">2.7.8.5</ecNumber>
    </recommendedName>
</protein>
<dbReference type="InterPro" id="IPR001736">
    <property type="entry name" value="PLipase_D/transphosphatidylase"/>
</dbReference>
<evidence type="ECO:0000256" key="6">
    <source>
        <dbReference type="ARBA" id="ARBA00022737"/>
    </source>
</evidence>
<dbReference type="InterPro" id="IPR016270">
    <property type="entry name" value="PGS1"/>
</dbReference>
<comment type="subcellular location">
    <subcellularLocation>
        <location evidence="11">Mitochondrion</location>
    </subcellularLocation>
</comment>
<evidence type="ECO:0000256" key="7">
    <source>
        <dbReference type="ARBA" id="ARBA00023098"/>
    </source>
</evidence>
<keyword evidence="11" id="KW-0547">Nucleotide-binding</keyword>
<dbReference type="SMART" id="SM00155">
    <property type="entry name" value="PLDc"/>
    <property type="match status" value="2"/>
</dbReference>
<sequence length="492" mass="56552">MISMIRSFLTTSVECHSILSSSGFFHQNISTNRAHFYNDSKLDNLNFLAEFTPGFCVNAANVKVIHHPKDFYNILLKRASAAKERIGLASLYIGVGKLESELIEAIRTNLNSNKNIKVNVLLDFTRGTRGKINSKTMLMPLLNQSENFNLSLYHTPLLRGITKSLAPARWNEVLGLQHMKIYLFDDSIIMSGANLSNDYFTNRQDRYIEIQDKKLTSYFSSLLEKVQEFSLKVERNGSFSLHENWNLLPYKSDQQKFATEAKARISSFFKETFEKQRHELDNISNDTWIFPTLEMGQLGIHHDSVVMEKILNVSEKGSTINMASGYFNLTEKLKDFIVKKCHADFNIIMAHPNANGFKGSSWPSSGIPDAYTLIAKKFFNLIKENEQENRISLFEYERSFWTYHAKGIWYYPVDSSLPCMTVVGSSNYGERSLNRDLESQICLVTTNKELQLSLKNEYDHLKAYASPAEFNLLQRIVPNWVKCVVLLFKNFF</sequence>
<dbReference type="EC" id="2.7.8.5" evidence="11"/>
<dbReference type="InterPro" id="IPR025202">
    <property type="entry name" value="PLD-like_dom"/>
</dbReference>
<dbReference type="EMBL" id="CVRI01000021">
    <property type="protein sequence ID" value="CRK91812.1"/>
    <property type="molecule type" value="Genomic_DNA"/>
</dbReference>
<dbReference type="CDD" id="cd09137">
    <property type="entry name" value="PLDc_PGS1_euk_2"/>
    <property type="match status" value="1"/>
</dbReference>
<dbReference type="PANTHER" id="PTHR12586">
    <property type="entry name" value="CDP-DIACYLGLYCEROL--SERINE O-PHOSPHATIDYLTRANSFERASE"/>
    <property type="match status" value="1"/>
</dbReference>
<keyword evidence="7 11" id="KW-0443">Lipid metabolism</keyword>
<keyword evidence="4 11" id="KW-0444">Lipid biosynthesis</keyword>
<dbReference type="OrthoDB" id="10250191at2759"/>
<comment type="similarity">
    <text evidence="3 11">Belongs to the CDP-alcohol phosphatidyltransferase class-II family.</text>
</comment>
<evidence type="ECO:0000313" key="14">
    <source>
        <dbReference type="Proteomes" id="UP000183832"/>
    </source>
</evidence>
<dbReference type="PANTHER" id="PTHR12586:SF1">
    <property type="entry name" value="CDP-DIACYLGLYCEROL--GLYCEROL-3-PHOSPHATE 3-PHOSPHATIDYLTRANSFERASE, MITOCHONDRIAL"/>
    <property type="match status" value="1"/>
</dbReference>
<dbReference type="CDD" id="cd09135">
    <property type="entry name" value="PLDc_PGS1_euk_1"/>
    <property type="match status" value="1"/>
</dbReference>
<keyword evidence="5 11" id="KW-0808">Transferase</keyword>
<keyword evidence="8 11" id="KW-0594">Phospholipid biosynthesis</keyword>
<dbReference type="Proteomes" id="UP000183832">
    <property type="component" value="Unassembled WGS sequence"/>
</dbReference>
<dbReference type="UniPathway" id="UPA00084">
    <property type="reaction ID" value="UER00503"/>
</dbReference>
<keyword evidence="11" id="KW-0496">Mitochondrion</keyword>
<dbReference type="AlphaFoldDB" id="A0A1J1HWS8"/>
<keyword evidence="11" id="KW-0067">ATP-binding</keyword>
<keyword evidence="14" id="KW-1185">Reference proteome</keyword>
<organism evidence="13 14">
    <name type="scientific">Clunio marinus</name>
    <dbReference type="NCBI Taxonomy" id="568069"/>
    <lineage>
        <taxon>Eukaryota</taxon>
        <taxon>Metazoa</taxon>
        <taxon>Ecdysozoa</taxon>
        <taxon>Arthropoda</taxon>
        <taxon>Hexapoda</taxon>
        <taxon>Insecta</taxon>
        <taxon>Pterygota</taxon>
        <taxon>Neoptera</taxon>
        <taxon>Endopterygota</taxon>
        <taxon>Diptera</taxon>
        <taxon>Nematocera</taxon>
        <taxon>Chironomoidea</taxon>
        <taxon>Chironomidae</taxon>
        <taxon>Clunio</taxon>
    </lineage>
</organism>
<evidence type="ECO:0000259" key="12">
    <source>
        <dbReference type="PROSITE" id="PS50035"/>
    </source>
</evidence>
<dbReference type="STRING" id="568069.A0A1J1HWS8"/>
<evidence type="ECO:0000256" key="2">
    <source>
        <dbReference type="ARBA" id="ARBA00005042"/>
    </source>
</evidence>
<comment type="pathway">
    <text evidence="2 11">Phospholipid metabolism; phosphatidylglycerol biosynthesis; phosphatidylglycerol from CDP-diacylglycerol: step 1/2.</text>
</comment>
<dbReference type="GO" id="GO:0008444">
    <property type="term" value="F:CDP-diacylglycerol-glycerol-3-phosphate 3-phosphatidyltransferase activity"/>
    <property type="evidence" value="ECO:0007669"/>
    <property type="project" value="UniProtKB-EC"/>
</dbReference>
<keyword evidence="6" id="KW-0677">Repeat</keyword>
<dbReference type="SUPFAM" id="SSF56024">
    <property type="entry name" value="Phospholipase D/nuclease"/>
    <property type="match status" value="1"/>
</dbReference>
<comment type="function">
    <text evidence="1 11">Functions in the biosynthesis of the anionic phospholipids phosphatidylglycerol and cardiolipin.</text>
</comment>